<keyword evidence="4" id="KW-1185">Reference proteome</keyword>
<accession>A0ABY5BRY2</accession>
<feature type="domain" description="Beta-lactamase-related" evidence="2">
    <location>
        <begin position="10"/>
        <end position="316"/>
    </location>
</feature>
<dbReference type="InterPro" id="IPR012338">
    <property type="entry name" value="Beta-lactam/transpept-like"/>
</dbReference>
<dbReference type="Pfam" id="PF00144">
    <property type="entry name" value="Beta-lactamase"/>
    <property type="match status" value="1"/>
</dbReference>
<dbReference type="EMBL" id="CP097118">
    <property type="protein sequence ID" value="USS87720.1"/>
    <property type="molecule type" value="Genomic_DNA"/>
</dbReference>
<keyword evidence="1" id="KW-0378">Hydrolase</keyword>
<dbReference type="RefSeq" id="WP_252797010.1">
    <property type="nucleotide sequence ID" value="NZ_CP097118.1"/>
</dbReference>
<evidence type="ECO:0000313" key="4">
    <source>
        <dbReference type="Proteomes" id="UP001057025"/>
    </source>
</evidence>
<dbReference type="PANTHER" id="PTHR43283">
    <property type="entry name" value="BETA-LACTAMASE-RELATED"/>
    <property type="match status" value="1"/>
</dbReference>
<dbReference type="InterPro" id="IPR050789">
    <property type="entry name" value="Diverse_Enzym_Activities"/>
</dbReference>
<sequence length="335" mass="38018">MMPFERTQAQIQHMIADQVVPGVSYAFVTGVNVQNFIQGNQQLQPTQVPLRENQLYDVASLTKVMGTLPVMMQLIEQEKVGIDDSITNYLPEWKHPQVTIRHLLTHTSNIEGYIPNRNQLTMNQLRTALLDLDVGSDLGHKMHYQDVNYIFLGWIAGVVCGLPIQPLIKHMVLEPLGLIDSTFHPDSNRTVPTTYDEQTGTNRVGQVHDPKAQILGSDCGSAGLFSSLRDVTRFAQWMLQLTPPGKVYTPAMFAAMYTDQTPMQDGSRSFGWRLETYQGHRYIWQGGYTGTLIMLVPDRRSALVFLSNRVHPQVNETFMEERNRMMASYLAELFD</sequence>
<proteinExistence type="predicted"/>
<dbReference type="PANTHER" id="PTHR43283:SF11">
    <property type="entry name" value="BETA-LACTAMASE-RELATED DOMAIN-CONTAINING PROTEIN"/>
    <property type="match status" value="1"/>
</dbReference>
<gene>
    <name evidence="3" type="ORF">M3M39_06325</name>
</gene>
<evidence type="ECO:0000313" key="3">
    <source>
        <dbReference type="EMBL" id="USS87720.1"/>
    </source>
</evidence>
<protein>
    <submittedName>
        <fullName evidence="3">Beta-lactamase family protein</fullName>
    </submittedName>
</protein>
<name>A0ABY5BRY2_9LACO</name>
<reference evidence="3" key="1">
    <citation type="submission" date="2022-05" db="EMBL/GenBank/DDBJ databases">
        <authorList>
            <person name="Oliphant S.A."/>
            <person name="Watson-Haigh N.S."/>
            <person name="Sumby K.M."/>
            <person name="Gardner J.M."/>
            <person name="Jiranek V."/>
        </authorList>
    </citation>
    <scope>NUCLEOTIDE SEQUENCE</scope>
    <source>
        <strain evidence="3">KI11_C11</strain>
    </source>
</reference>
<organism evidence="3 4">
    <name type="scientific">Fructilactobacillus hinvesii</name>
    <dbReference type="NCBI Taxonomy" id="2940300"/>
    <lineage>
        <taxon>Bacteria</taxon>
        <taxon>Bacillati</taxon>
        <taxon>Bacillota</taxon>
        <taxon>Bacilli</taxon>
        <taxon>Lactobacillales</taxon>
        <taxon>Lactobacillaceae</taxon>
        <taxon>Fructilactobacillus</taxon>
    </lineage>
</organism>
<evidence type="ECO:0000256" key="1">
    <source>
        <dbReference type="ARBA" id="ARBA00022801"/>
    </source>
</evidence>
<dbReference type="InterPro" id="IPR001466">
    <property type="entry name" value="Beta-lactam-related"/>
</dbReference>
<dbReference type="SUPFAM" id="SSF56601">
    <property type="entry name" value="beta-lactamase/transpeptidase-like"/>
    <property type="match status" value="1"/>
</dbReference>
<evidence type="ECO:0000259" key="2">
    <source>
        <dbReference type="Pfam" id="PF00144"/>
    </source>
</evidence>
<dbReference type="Gene3D" id="3.40.710.10">
    <property type="entry name" value="DD-peptidase/beta-lactamase superfamily"/>
    <property type="match status" value="1"/>
</dbReference>
<dbReference type="Proteomes" id="UP001057025">
    <property type="component" value="Chromosome"/>
</dbReference>